<dbReference type="EMBL" id="AP025523">
    <property type="protein sequence ID" value="BDE07342.1"/>
    <property type="molecule type" value="Genomic_DNA"/>
</dbReference>
<accession>A0AAN1XZX0</accession>
<keyword evidence="3" id="KW-0149">Chlorophyll biosynthesis</keyword>
<dbReference type="InterPro" id="IPR000510">
    <property type="entry name" value="Nase/OxRdtase_comp1"/>
</dbReference>
<feature type="domain" description="Nitrogenase/oxidoreductase component 1" evidence="4">
    <location>
        <begin position="2"/>
        <end position="380"/>
    </location>
</feature>
<evidence type="ECO:0000256" key="2">
    <source>
        <dbReference type="ARBA" id="ARBA00023002"/>
    </source>
</evidence>
<sequence>MCPAFGAVRNLLRMEDAVPIVISSGDGCLYGHTFVAHFYVANRPIRSPGVSSEIWAKGSMFDELRAMVHDIAEKHSPAIIPICSLCVSDTVGLPFDLLPKQVGATEVIYVPLPAYSVHTHARAKDIVVDSLVWRLPPQRKQRSGVNLIGEIFPSDPIVLDGVLRRIGSHVNTTVPGPRWADYVAMVDGALNAPLHPFYSESVKRMKMKQGLPFVEGAPVGIAGTEKWIVDVGAALALDETRVRMVAREEKARVEAAISEYPLDGLTVMVAGYEGHEFLLVRLLLEAGAKVPFLSTAVNANPLAREEEAWLAAHGCTVLYGANFDDEIGALTNHPYDLVIGTTPLCAHAKELGIPSIYYTNAIATRSLMLAEGATAVLQLVTQTHRAKERYDKVARFFADDEDAPARTYTSWAAPAIDLTTHLQANGAL</sequence>
<dbReference type="Pfam" id="PF00148">
    <property type="entry name" value="Oxidored_nitro"/>
    <property type="match status" value="1"/>
</dbReference>
<evidence type="ECO:0000256" key="3">
    <source>
        <dbReference type="ARBA" id="ARBA00023171"/>
    </source>
</evidence>
<dbReference type="InterPro" id="IPR050293">
    <property type="entry name" value="LIPOR_BchN/ChlN"/>
</dbReference>
<dbReference type="Proteomes" id="UP001317532">
    <property type="component" value="Chromosome"/>
</dbReference>
<dbReference type="GO" id="GO:0015979">
    <property type="term" value="P:photosynthesis"/>
    <property type="evidence" value="ECO:0007669"/>
    <property type="project" value="UniProtKB-KW"/>
</dbReference>
<name>A0AAN1XZX0_UNVUL</name>
<evidence type="ECO:0000313" key="5">
    <source>
        <dbReference type="EMBL" id="BDE07342.1"/>
    </source>
</evidence>
<keyword evidence="1" id="KW-0602">Photosynthesis</keyword>
<dbReference type="PANTHER" id="PTHR39429:SF3">
    <property type="entry name" value="LIGHT-INDEPENDENT PROTOCHLOROPHYLLIDE REDUCTASE SUBUNIT N"/>
    <property type="match status" value="1"/>
</dbReference>
<reference evidence="5 6" key="1">
    <citation type="journal article" date="2022" name="ISME Commun">
        <title>Vulcanimicrobium alpinus gen. nov. sp. nov., the first cultivated representative of the candidate phylum 'Eremiobacterota', is a metabolically versatile aerobic anoxygenic phototroph.</title>
        <authorList>
            <person name="Yabe S."/>
            <person name="Muto K."/>
            <person name="Abe K."/>
            <person name="Yokota A."/>
            <person name="Staudigel H."/>
            <person name="Tebo B.M."/>
        </authorList>
    </citation>
    <scope>NUCLEOTIDE SEQUENCE [LARGE SCALE GENOMIC DNA]</scope>
    <source>
        <strain evidence="5 6">WC8-2</strain>
    </source>
</reference>
<dbReference type="SUPFAM" id="SSF53807">
    <property type="entry name" value="Helical backbone' metal receptor"/>
    <property type="match status" value="1"/>
</dbReference>
<keyword evidence="2" id="KW-0560">Oxidoreductase</keyword>
<dbReference type="GO" id="GO:0015995">
    <property type="term" value="P:chlorophyll biosynthetic process"/>
    <property type="evidence" value="ECO:0007669"/>
    <property type="project" value="UniProtKB-KW"/>
</dbReference>
<evidence type="ECO:0000259" key="4">
    <source>
        <dbReference type="Pfam" id="PF00148"/>
    </source>
</evidence>
<keyword evidence="6" id="KW-1185">Reference proteome</keyword>
<dbReference type="Gene3D" id="3.40.50.1980">
    <property type="entry name" value="Nitrogenase molybdenum iron protein domain"/>
    <property type="match status" value="3"/>
</dbReference>
<dbReference type="PANTHER" id="PTHR39429">
    <property type="entry name" value="LIGHT-INDEPENDENT PROTOCHLOROPHYLLIDE REDUCTASE SUBUNIT N"/>
    <property type="match status" value="1"/>
</dbReference>
<evidence type="ECO:0000313" key="6">
    <source>
        <dbReference type="Proteomes" id="UP001317532"/>
    </source>
</evidence>
<organism evidence="5 6">
    <name type="scientific">Vulcanimicrobium alpinum</name>
    <dbReference type="NCBI Taxonomy" id="3016050"/>
    <lineage>
        <taxon>Bacteria</taxon>
        <taxon>Bacillati</taxon>
        <taxon>Vulcanimicrobiota</taxon>
        <taxon>Vulcanimicrobiia</taxon>
        <taxon>Vulcanimicrobiales</taxon>
        <taxon>Vulcanimicrobiaceae</taxon>
        <taxon>Vulcanimicrobium</taxon>
    </lineage>
</organism>
<protein>
    <submittedName>
        <fullName evidence="5">Chlorophyllide reductase subunit Y</fullName>
    </submittedName>
</protein>
<dbReference type="GO" id="GO:0016491">
    <property type="term" value="F:oxidoreductase activity"/>
    <property type="evidence" value="ECO:0007669"/>
    <property type="project" value="UniProtKB-KW"/>
</dbReference>
<dbReference type="KEGG" id="vab:WPS_26180"/>
<gene>
    <name evidence="5" type="ORF">WPS_26180</name>
</gene>
<dbReference type="AlphaFoldDB" id="A0AAN1XZX0"/>
<proteinExistence type="predicted"/>
<evidence type="ECO:0000256" key="1">
    <source>
        <dbReference type="ARBA" id="ARBA00022531"/>
    </source>
</evidence>